<name>A0A6M9PQK9_9BURK</name>
<evidence type="ECO:0000256" key="3">
    <source>
        <dbReference type="ARBA" id="ARBA00022989"/>
    </source>
</evidence>
<evidence type="ECO:0008006" key="7">
    <source>
        <dbReference type="Google" id="ProtNLM"/>
    </source>
</evidence>
<dbReference type="KEGG" id="pard:DN92_03145"/>
<evidence type="ECO:0000313" key="5">
    <source>
        <dbReference type="EMBL" id="QKM60116.1"/>
    </source>
</evidence>
<dbReference type="InterPro" id="IPR021147">
    <property type="entry name" value="DUF697"/>
</dbReference>
<sequence>MAKNDQKTAEEVLNDEIHTQADGNQNIDFRHQLAHQSVKNWAQWATVAGFIPVPLVDTAAITGLQIKMISDLCKIYKVEFKKELVASIITSLAGASIATMFSTTLGSTFARYIPVVGTTISAITQPALSYASTYAIGVTFVKHFENKGSLIDFDVTSTKGFFNEQIAKAKKIFQKKNTGSEEAVVVDAVVVDAA</sequence>
<evidence type="ECO:0000313" key="6">
    <source>
        <dbReference type="Proteomes" id="UP000501090"/>
    </source>
</evidence>
<organism evidence="5 6">
    <name type="scientific">Polynucleobacter arcticus</name>
    <dbReference type="NCBI Taxonomy" id="1743165"/>
    <lineage>
        <taxon>Bacteria</taxon>
        <taxon>Pseudomonadati</taxon>
        <taxon>Pseudomonadota</taxon>
        <taxon>Betaproteobacteria</taxon>
        <taxon>Burkholderiales</taxon>
        <taxon>Burkholderiaceae</taxon>
        <taxon>Polynucleobacter</taxon>
    </lineage>
</organism>
<dbReference type="EMBL" id="CP028940">
    <property type="protein sequence ID" value="QKM60116.1"/>
    <property type="molecule type" value="Genomic_DNA"/>
</dbReference>
<dbReference type="AlphaFoldDB" id="A0A6M9PQK9"/>
<accession>A0A6M9PQK9</accession>
<keyword evidence="2" id="KW-0812">Transmembrane</keyword>
<evidence type="ECO:0000256" key="4">
    <source>
        <dbReference type="ARBA" id="ARBA00023136"/>
    </source>
</evidence>
<dbReference type="GO" id="GO:0016020">
    <property type="term" value="C:membrane"/>
    <property type="evidence" value="ECO:0007669"/>
    <property type="project" value="UniProtKB-SubCell"/>
</dbReference>
<dbReference type="Pfam" id="PF05128">
    <property type="entry name" value="DUF697"/>
    <property type="match status" value="1"/>
</dbReference>
<evidence type="ECO:0000256" key="2">
    <source>
        <dbReference type="ARBA" id="ARBA00022692"/>
    </source>
</evidence>
<dbReference type="Proteomes" id="UP000501090">
    <property type="component" value="Chromosome"/>
</dbReference>
<keyword evidence="6" id="KW-1185">Reference proteome</keyword>
<comment type="subcellular location">
    <subcellularLocation>
        <location evidence="1">Membrane</location>
        <topology evidence="1">Multi-pass membrane protein</topology>
    </subcellularLocation>
</comment>
<protein>
    <recommendedName>
        <fullName evidence="7">GTPase</fullName>
    </recommendedName>
</protein>
<proteinExistence type="predicted"/>
<gene>
    <name evidence="5" type="ORF">DN92_03145</name>
</gene>
<dbReference type="RefSeq" id="WP_173959886.1">
    <property type="nucleotide sequence ID" value="NZ_CBCSCC010000017.1"/>
</dbReference>
<evidence type="ECO:0000256" key="1">
    <source>
        <dbReference type="ARBA" id="ARBA00004141"/>
    </source>
</evidence>
<reference evidence="5 6" key="1">
    <citation type="submission" date="2018-04" db="EMBL/GenBank/DDBJ databases">
        <title>Polynucleobacter sp. UK-Long2-W17 genome.</title>
        <authorList>
            <person name="Hahn M.W."/>
        </authorList>
    </citation>
    <scope>NUCLEOTIDE SEQUENCE [LARGE SCALE GENOMIC DNA]</scope>
    <source>
        <strain evidence="5 6">UK-Long2-W17</strain>
    </source>
</reference>
<keyword evidence="3" id="KW-1133">Transmembrane helix</keyword>
<keyword evidence="4" id="KW-0472">Membrane</keyword>